<comment type="caution">
    <text evidence="3">The sequence shown here is derived from an EMBL/GenBank/DDBJ whole genome shotgun (WGS) entry which is preliminary data.</text>
</comment>
<dbReference type="PANTHER" id="PTHR36302">
    <property type="entry name" value="BLR7088 PROTEIN"/>
    <property type="match status" value="1"/>
</dbReference>
<dbReference type="RefSeq" id="WP_084629718.1">
    <property type="nucleotide sequence ID" value="NZ_FZPF01000013.1"/>
</dbReference>
<protein>
    <recommendedName>
        <fullName evidence="5">Copper chaperone PCu(A)C</fullName>
    </recommendedName>
</protein>
<evidence type="ECO:0008006" key="5">
    <source>
        <dbReference type="Google" id="ProtNLM"/>
    </source>
</evidence>
<dbReference type="PATRIC" id="fig|935700.4.peg.2190"/>
<organism evidence="3 4">
    <name type="scientific">Jannaschia aquimarina</name>
    <dbReference type="NCBI Taxonomy" id="935700"/>
    <lineage>
        <taxon>Bacteria</taxon>
        <taxon>Pseudomonadati</taxon>
        <taxon>Pseudomonadota</taxon>
        <taxon>Alphaproteobacteria</taxon>
        <taxon>Rhodobacterales</taxon>
        <taxon>Roseobacteraceae</taxon>
        <taxon>Jannaschia</taxon>
    </lineage>
</organism>
<dbReference type="OrthoDB" id="9796962at2"/>
<sequence length="184" mass="18878">MIRPLTFAIGLLAAPAMAESHDVSKADMATVGNLHLSQPVLRATPPAAPAGAGYVVIENRGDTDDTLISASIAGGVAGMVQLHEMAMDGDVMRMREVEGGIVIPAGESVSLMPGGLHIMLMDLQTPLEVGAEHEVTLSFEEAGEVTLTMPVADLGAIREIFGEPGMSHGEGGMTHGGDSSGHGN</sequence>
<evidence type="ECO:0000313" key="4">
    <source>
        <dbReference type="Proteomes" id="UP000032232"/>
    </source>
</evidence>
<accession>A0A0D1CN07</accession>
<name>A0A0D1CN07_9RHOB</name>
<dbReference type="Gene3D" id="2.60.40.1890">
    <property type="entry name" value="PCu(A)C copper chaperone"/>
    <property type="match status" value="1"/>
</dbReference>
<dbReference type="InterPro" id="IPR007410">
    <property type="entry name" value="LpqE-like"/>
</dbReference>
<gene>
    <name evidence="3" type="ORF">jaqu_21240</name>
</gene>
<dbReference type="InterPro" id="IPR036182">
    <property type="entry name" value="PCuAC_sf"/>
</dbReference>
<evidence type="ECO:0000313" key="3">
    <source>
        <dbReference type="EMBL" id="KIT16162.1"/>
    </source>
</evidence>
<dbReference type="Proteomes" id="UP000032232">
    <property type="component" value="Unassembled WGS sequence"/>
</dbReference>
<feature type="compositionally biased region" description="Gly residues" evidence="1">
    <location>
        <begin position="168"/>
        <end position="184"/>
    </location>
</feature>
<keyword evidence="2" id="KW-0732">Signal</keyword>
<keyword evidence="4" id="KW-1185">Reference proteome</keyword>
<dbReference type="SUPFAM" id="SSF110087">
    <property type="entry name" value="DR1885-like metal-binding protein"/>
    <property type="match status" value="1"/>
</dbReference>
<dbReference type="EMBL" id="JYFE01000040">
    <property type="protein sequence ID" value="KIT16162.1"/>
    <property type="molecule type" value="Genomic_DNA"/>
</dbReference>
<evidence type="ECO:0000256" key="1">
    <source>
        <dbReference type="SAM" id="MobiDB-lite"/>
    </source>
</evidence>
<dbReference type="Pfam" id="PF04314">
    <property type="entry name" value="PCuAC"/>
    <property type="match status" value="1"/>
</dbReference>
<feature type="region of interest" description="Disordered" evidence="1">
    <location>
        <begin position="163"/>
        <end position="184"/>
    </location>
</feature>
<dbReference type="PANTHER" id="PTHR36302:SF1">
    <property type="entry name" value="COPPER CHAPERONE PCU(A)C"/>
    <property type="match status" value="1"/>
</dbReference>
<proteinExistence type="predicted"/>
<dbReference type="InterPro" id="IPR058248">
    <property type="entry name" value="Lxx211020-like"/>
</dbReference>
<feature type="chain" id="PRO_5002239834" description="Copper chaperone PCu(A)C" evidence="2">
    <location>
        <begin position="19"/>
        <end position="184"/>
    </location>
</feature>
<feature type="signal peptide" evidence="2">
    <location>
        <begin position="1"/>
        <end position="18"/>
    </location>
</feature>
<dbReference type="STRING" id="935700.jaqu_21240"/>
<evidence type="ECO:0000256" key="2">
    <source>
        <dbReference type="SAM" id="SignalP"/>
    </source>
</evidence>
<reference evidence="3 4" key="1">
    <citation type="submission" date="2015-02" db="EMBL/GenBank/DDBJ databases">
        <title>Genome Sequence of Jannaschia aquimarina DSM28248, a member of the Roseobacter clade.</title>
        <authorList>
            <person name="Voget S."/>
            <person name="Daniel R."/>
        </authorList>
    </citation>
    <scope>NUCLEOTIDE SEQUENCE [LARGE SCALE GENOMIC DNA]</scope>
    <source>
        <strain evidence="3 4">GSW-M26</strain>
    </source>
</reference>
<dbReference type="AlphaFoldDB" id="A0A0D1CN07"/>